<accession>A0A226GTG0</accession>
<dbReference type="Proteomes" id="UP000198345">
    <property type="component" value="Unassembled WGS sequence"/>
</dbReference>
<dbReference type="EMBL" id="MUGW01000054">
    <property type="protein sequence ID" value="OXA84984.1"/>
    <property type="molecule type" value="Genomic_DNA"/>
</dbReference>
<dbReference type="RefSeq" id="WP_089051661.1">
    <property type="nucleotide sequence ID" value="NZ_FXTV01000019.1"/>
</dbReference>
<sequence>MYTSRLKPELDLKKSLTPSEYTNLFGDPFWTLPGNSKAKSIYWQMDDKQKAEMLKANYIKMIEKGRQRNWNHAADNLQWWLDGSGFTKIIDFKWLRSQREVLVAENFNIERFEERLNDKKLDQLLKNEGDYIDYENELQRQFTAGIFGELYYMSGTSVITSASNLKITRRKDSFVLSGTIIHTWWDRYDWHKGAHAYIFGFGYVGDSDALLVEKYCGAKPFDMRSTWKQNFNVTFQKESSGNLNIKLR</sequence>
<proteinExistence type="predicted"/>
<name>A0A226GTG0_9FLAO</name>
<gene>
    <name evidence="1" type="ORF">B0A66_20200</name>
</gene>
<dbReference type="AlphaFoldDB" id="A0A226GTG0"/>
<dbReference type="OrthoDB" id="3461595at2"/>
<organism evidence="1 2">
    <name type="scientific">Flavobacterium hercynium</name>
    <dbReference type="NCBI Taxonomy" id="387094"/>
    <lineage>
        <taxon>Bacteria</taxon>
        <taxon>Pseudomonadati</taxon>
        <taxon>Bacteroidota</taxon>
        <taxon>Flavobacteriia</taxon>
        <taxon>Flavobacteriales</taxon>
        <taxon>Flavobacteriaceae</taxon>
        <taxon>Flavobacterium</taxon>
    </lineage>
</organism>
<evidence type="ECO:0000313" key="2">
    <source>
        <dbReference type="Proteomes" id="UP000198345"/>
    </source>
</evidence>
<protein>
    <submittedName>
        <fullName evidence="1">Uncharacterized protein</fullName>
    </submittedName>
</protein>
<reference evidence="1 2" key="1">
    <citation type="submission" date="2016-11" db="EMBL/GenBank/DDBJ databases">
        <title>Whole genomes of Flavobacteriaceae.</title>
        <authorList>
            <person name="Stine C."/>
            <person name="Li C."/>
            <person name="Tadesse D."/>
        </authorList>
    </citation>
    <scope>NUCLEOTIDE SEQUENCE [LARGE SCALE GENOMIC DNA]</scope>
    <source>
        <strain evidence="1 2">DSM 18292</strain>
    </source>
</reference>
<evidence type="ECO:0000313" key="1">
    <source>
        <dbReference type="EMBL" id="OXA84984.1"/>
    </source>
</evidence>
<keyword evidence="2" id="KW-1185">Reference proteome</keyword>
<comment type="caution">
    <text evidence="1">The sequence shown here is derived from an EMBL/GenBank/DDBJ whole genome shotgun (WGS) entry which is preliminary data.</text>
</comment>